<evidence type="ECO:0000256" key="4">
    <source>
        <dbReference type="ARBA" id="ARBA00022728"/>
    </source>
</evidence>
<keyword evidence="8" id="KW-0539">Nucleus</keyword>
<dbReference type="GO" id="GO:0003676">
    <property type="term" value="F:nucleic acid binding"/>
    <property type="evidence" value="ECO:0007669"/>
    <property type="project" value="InterPro"/>
</dbReference>
<dbReference type="SMART" id="SM01050">
    <property type="entry name" value="CactinC_cactus"/>
    <property type="match status" value="1"/>
</dbReference>
<dbReference type="GO" id="GO:0008270">
    <property type="term" value="F:zinc ion binding"/>
    <property type="evidence" value="ECO:0007669"/>
    <property type="project" value="UniProtKB-KW"/>
</dbReference>
<proteinExistence type="inferred from homology"/>
<dbReference type="RefSeq" id="XP_020045746.1">
    <property type="nucleotide sequence ID" value="XM_020193748.1"/>
</dbReference>
<evidence type="ECO:0000256" key="5">
    <source>
        <dbReference type="ARBA" id="ARBA00022771"/>
    </source>
</evidence>
<dbReference type="InterPro" id="IPR036236">
    <property type="entry name" value="Znf_C2H2_sf"/>
</dbReference>
<keyword evidence="6" id="KW-0862">Zinc</keyword>
<protein>
    <recommendedName>
        <fullName evidence="10">U1-type domain-containing protein</fullName>
    </recommendedName>
</protein>
<reference evidence="12" key="1">
    <citation type="submission" date="2016-05" db="EMBL/GenBank/DDBJ databases">
        <title>Comparative genomics of biotechnologically important yeasts.</title>
        <authorList>
            <consortium name="DOE Joint Genome Institute"/>
            <person name="Riley R."/>
            <person name="Haridas S."/>
            <person name="Wolfe K.H."/>
            <person name="Lopes M.R."/>
            <person name="Hittinger C.T."/>
            <person name="Goker M."/>
            <person name="Salamov A."/>
            <person name="Wisecaver J."/>
            <person name="Long T.M."/>
            <person name="Aerts A.L."/>
            <person name="Barry K."/>
            <person name="Choi C."/>
            <person name="Clum A."/>
            <person name="Coughlan A.Y."/>
            <person name="Deshpande S."/>
            <person name="Douglass A.P."/>
            <person name="Hanson S.J."/>
            <person name="Klenk H.-P."/>
            <person name="Labutti K."/>
            <person name="Lapidus A."/>
            <person name="Lindquist E."/>
            <person name="Lipzen A."/>
            <person name="Meier-Kolthoff J.P."/>
            <person name="Ohm R.A."/>
            <person name="Otillar R.P."/>
            <person name="Pangilinan J."/>
            <person name="Peng Y."/>
            <person name="Rokas A."/>
            <person name="Rosa C.A."/>
            <person name="Scheuner C."/>
            <person name="Sibirny A.A."/>
            <person name="Slot J.C."/>
            <person name="Stielow J.B."/>
            <person name="Sun H."/>
            <person name="Kurtzman C.P."/>
            <person name="Blackwell M."/>
            <person name="Grigoriev I.V."/>
            <person name="Jeffries T.W."/>
        </authorList>
    </citation>
    <scope>NUCLEOTIDE SEQUENCE [LARGE SCALE GENOMIC DNA]</scope>
    <source>
        <strain evidence="12">DSM 1968</strain>
    </source>
</reference>
<evidence type="ECO:0000256" key="6">
    <source>
        <dbReference type="ARBA" id="ARBA00022833"/>
    </source>
</evidence>
<organism evidence="11 12">
    <name type="scientific">Ascoidea rubescens DSM 1968</name>
    <dbReference type="NCBI Taxonomy" id="1344418"/>
    <lineage>
        <taxon>Eukaryota</taxon>
        <taxon>Fungi</taxon>
        <taxon>Dikarya</taxon>
        <taxon>Ascomycota</taxon>
        <taxon>Saccharomycotina</taxon>
        <taxon>Saccharomycetes</taxon>
        <taxon>Ascoideaceae</taxon>
        <taxon>Ascoidea</taxon>
    </lineage>
</organism>
<dbReference type="Pfam" id="PF12874">
    <property type="entry name" value="zf-met"/>
    <property type="match status" value="1"/>
</dbReference>
<accession>A0A1D2VCV0</accession>
<dbReference type="InParanoid" id="A0A1D2VCV0"/>
<evidence type="ECO:0000256" key="3">
    <source>
        <dbReference type="ARBA" id="ARBA00022723"/>
    </source>
</evidence>
<evidence type="ECO:0000256" key="2">
    <source>
        <dbReference type="ARBA" id="ARBA00022664"/>
    </source>
</evidence>
<dbReference type="GO" id="GO:0005686">
    <property type="term" value="C:U2 snRNP"/>
    <property type="evidence" value="ECO:0007669"/>
    <property type="project" value="EnsemblFungi"/>
</dbReference>
<dbReference type="GO" id="GO:0000245">
    <property type="term" value="P:spliceosomal complex assembly"/>
    <property type="evidence" value="ECO:0007669"/>
    <property type="project" value="TreeGrafter"/>
</dbReference>
<feature type="domain" description="U1-type" evidence="10">
    <location>
        <begin position="51"/>
        <end position="85"/>
    </location>
</feature>
<dbReference type="Gene3D" id="2.60.40.2690">
    <property type="match status" value="1"/>
</dbReference>
<feature type="region of interest" description="Disordered" evidence="9">
    <location>
        <begin position="1"/>
        <end position="27"/>
    </location>
</feature>
<evidence type="ECO:0000256" key="1">
    <source>
        <dbReference type="ARBA" id="ARBA00008995"/>
    </source>
</evidence>
<evidence type="ECO:0000256" key="8">
    <source>
        <dbReference type="ARBA" id="ARBA00023242"/>
    </source>
</evidence>
<dbReference type="Proteomes" id="UP000095038">
    <property type="component" value="Unassembled WGS sequence"/>
</dbReference>
<dbReference type="InterPro" id="IPR052092">
    <property type="entry name" value="SF3A2"/>
</dbReference>
<dbReference type="InterPro" id="IPR013087">
    <property type="entry name" value="Znf_C2H2_type"/>
</dbReference>
<dbReference type="SUPFAM" id="SSF57667">
    <property type="entry name" value="beta-beta-alpha zinc fingers"/>
    <property type="match status" value="1"/>
</dbReference>
<evidence type="ECO:0000256" key="7">
    <source>
        <dbReference type="ARBA" id="ARBA00023187"/>
    </source>
</evidence>
<dbReference type="PANTHER" id="PTHR23205:SF0">
    <property type="entry name" value="SPLICING FACTOR 3A SUBUNIT 2"/>
    <property type="match status" value="1"/>
</dbReference>
<keyword evidence="2" id="KW-0507">mRNA processing</keyword>
<evidence type="ECO:0000313" key="11">
    <source>
        <dbReference type="EMBL" id="ODV59439.1"/>
    </source>
</evidence>
<dbReference type="OrthoDB" id="10250970at2759"/>
<dbReference type="PANTHER" id="PTHR23205">
    <property type="entry name" value="SPLICING FACTOR 3A SUBUNIT 2"/>
    <property type="match status" value="1"/>
</dbReference>
<dbReference type="InterPro" id="IPR003604">
    <property type="entry name" value="Matrin/U1-like-C_Znf_C2H2"/>
</dbReference>
<dbReference type="Pfam" id="PF16835">
    <property type="entry name" value="SF3A2"/>
    <property type="match status" value="1"/>
</dbReference>
<sequence length="234" mass="27026">MDYQNRVGSKKGSGGVATASEENAHRRERVRQLMSNRIDVDSDPYVFRNHLGLLECKLCLTTHVSEGSFLNHTQGKKHQTNLQRRANQDPKFSHVDLVNAAIKYKSKSGLGNNLLSYSTVPKKSFAKIGKPAYKITKIRDPISYEIGLLFTIQFPKLKNDIAPKYRMMSCFEQQVDLPISKEYQYLVVSGEPYENIGFKIPSKEIDKDEDKFWSFFDKDTKEFFIQFFFKNKSD</sequence>
<keyword evidence="7" id="KW-0508">mRNA splicing</keyword>
<dbReference type="AlphaFoldDB" id="A0A1D2VCV0"/>
<dbReference type="InterPro" id="IPR031781">
    <property type="entry name" value="SF3A2_dom"/>
</dbReference>
<evidence type="ECO:0000259" key="10">
    <source>
        <dbReference type="SMART" id="SM00451"/>
    </source>
</evidence>
<dbReference type="GO" id="GO:0071013">
    <property type="term" value="C:catalytic step 2 spliceosome"/>
    <property type="evidence" value="ECO:0007669"/>
    <property type="project" value="TreeGrafter"/>
</dbReference>
<dbReference type="EMBL" id="KV454486">
    <property type="protein sequence ID" value="ODV59439.1"/>
    <property type="molecule type" value="Genomic_DNA"/>
</dbReference>
<dbReference type="GeneID" id="30967384"/>
<gene>
    <name evidence="11" type="ORF">ASCRUDRAFT_77175</name>
</gene>
<dbReference type="SMART" id="SM00451">
    <property type="entry name" value="ZnF_U1"/>
    <property type="match status" value="1"/>
</dbReference>
<keyword evidence="12" id="KW-1185">Reference proteome</keyword>
<comment type="similarity">
    <text evidence="1">Belongs to the SF3A2 family.</text>
</comment>
<evidence type="ECO:0000256" key="9">
    <source>
        <dbReference type="SAM" id="MobiDB-lite"/>
    </source>
</evidence>
<evidence type="ECO:0000313" key="12">
    <source>
        <dbReference type="Proteomes" id="UP000095038"/>
    </source>
</evidence>
<dbReference type="FunCoup" id="A0A1D2VCV0">
    <property type="interactions" value="428"/>
</dbReference>
<name>A0A1D2VCV0_9ASCO</name>
<dbReference type="GO" id="GO:0071004">
    <property type="term" value="C:U2-type prespliceosome"/>
    <property type="evidence" value="ECO:0007669"/>
    <property type="project" value="TreeGrafter"/>
</dbReference>
<dbReference type="STRING" id="1344418.A0A1D2VCV0"/>
<keyword evidence="4" id="KW-0747">Spliceosome</keyword>
<keyword evidence="3" id="KW-0479">Metal-binding</keyword>
<keyword evidence="5" id="KW-0863">Zinc-finger</keyword>